<dbReference type="Proteomes" id="UP000195877">
    <property type="component" value="Chromosome 1"/>
</dbReference>
<reference evidence="2 4" key="2">
    <citation type="submission" date="2017-05" db="EMBL/GenBank/DDBJ databases">
        <authorList>
            <person name="Blom J."/>
        </authorList>
    </citation>
    <scope>NUCLEOTIDE SEQUENCE [LARGE SCALE GENOMIC DNA]</scope>
    <source>
        <strain evidence="2">PD885</strain>
    </source>
</reference>
<evidence type="ECO:0000256" key="1">
    <source>
        <dbReference type="SAM" id="MobiDB-lite"/>
    </source>
</evidence>
<evidence type="ECO:0000313" key="5">
    <source>
        <dbReference type="Proteomes" id="UP000195953"/>
    </source>
</evidence>
<reference evidence="3 5" key="1">
    <citation type="submission" date="2017-05" db="EMBL/GenBank/DDBJ databases">
        <authorList>
            <person name="Song R."/>
            <person name="Chenine A.L."/>
            <person name="Ruprecht R.M."/>
        </authorList>
    </citation>
    <scope>NUCLEOTIDE SEQUENCE [LARGE SCALE GENOMIC DNA]</scope>
    <source>
        <strain evidence="3">PD5205</strain>
    </source>
</reference>
<dbReference type="EMBL" id="LT853882">
    <property type="protein sequence ID" value="SMQ98401.1"/>
    <property type="molecule type" value="Genomic_DNA"/>
</dbReference>
<organism evidence="3 5">
    <name type="scientific">Xanthomonas fragariae</name>
    <dbReference type="NCBI Taxonomy" id="48664"/>
    <lineage>
        <taxon>Bacteria</taxon>
        <taxon>Pseudomonadati</taxon>
        <taxon>Pseudomonadota</taxon>
        <taxon>Gammaproteobacteria</taxon>
        <taxon>Lysobacterales</taxon>
        <taxon>Lysobacteraceae</taxon>
        <taxon>Xanthomonas</taxon>
    </lineage>
</organism>
<keyword evidence="4" id="KW-1185">Reference proteome</keyword>
<evidence type="ECO:0000313" key="3">
    <source>
        <dbReference type="EMBL" id="SMR04134.1"/>
    </source>
</evidence>
<sequence length="93" mass="10107">MDCSVLKNSLRPAWNSRFVSGASLDIQLADVAVAIPFHHTGTPPSPRESHGPASNEASQRDHRDRSERVVLPATRSVLRPHGPDAFTALTNEV</sequence>
<dbReference type="AlphaFoldDB" id="A0A1Y6HKV4"/>
<dbReference type="EMBL" id="LT853885">
    <property type="protein sequence ID" value="SMR04134.1"/>
    <property type="molecule type" value="Genomic_DNA"/>
</dbReference>
<gene>
    <name evidence="3" type="ORF">PD5205_02844</name>
    <name evidence="2" type="ORF">PD885_01150</name>
</gene>
<feature type="region of interest" description="Disordered" evidence="1">
    <location>
        <begin position="37"/>
        <end position="93"/>
    </location>
</feature>
<dbReference type="Proteomes" id="UP000195953">
    <property type="component" value="Chromosome 1"/>
</dbReference>
<proteinExistence type="predicted"/>
<feature type="compositionally biased region" description="Basic and acidic residues" evidence="1">
    <location>
        <begin position="58"/>
        <end position="68"/>
    </location>
</feature>
<accession>A0A1Y6HKV4</accession>
<evidence type="ECO:0000313" key="4">
    <source>
        <dbReference type="Proteomes" id="UP000195877"/>
    </source>
</evidence>
<name>A0A1Y6HKV4_9XANT</name>
<evidence type="ECO:0000313" key="2">
    <source>
        <dbReference type="EMBL" id="SMQ98401.1"/>
    </source>
</evidence>
<protein>
    <submittedName>
        <fullName evidence="3">Uncharacterized protein</fullName>
    </submittedName>
</protein>